<evidence type="ECO:0008006" key="3">
    <source>
        <dbReference type="Google" id="ProtNLM"/>
    </source>
</evidence>
<evidence type="ECO:0000313" key="1">
    <source>
        <dbReference type="EMBL" id="GAA2385174.1"/>
    </source>
</evidence>
<protein>
    <recommendedName>
        <fullName evidence="3">Siderophore synthetase component</fullName>
    </recommendedName>
</protein>
<proteinExistence type="predicted"/>
<keyword evidence="2" id="KW-1185">Reference proteome</keyword>
<dbReference type="RefSeq" id="WP_344619301.1">
    <property type="nucleotide sequence ID" value="NZ_BAAARV010000096.1"/>
</dbReference>
<comment type="caution">
    <text evidence="1">The sequence shown here is derived from an EMBL/GenBank/DDBJ whole genome shotgun (WGS) entry which is preliminary data.</text>
</comment>
<reference evidence="2" key="1">
    <citation type="journal article" date="2019" name="Int. J. Syst. Evol. Microbiol.">
        <title>The Global Catalogue of Microorganisms (GCM) 10K type strain sequencing project: providing services to taxonomists for standard genome sequencing and annotation.</title>
        <authorList>
            <consortium name="The Broad Institute Genomics Platform"/>
            <consortium name="The Broad Institute Genome Sequencing Center for Infectious Disease"/>
            <person name="Wu L."/>
            <person name="Ma J."/>
        </authorList>
    </citation>
    <scope>NUCLEOTIDE SEQUENCE [LARGE SCALE GENOMIC DNA]</scope>
    <source>
        <strain evidence="2">JCM 3272</strain>
    </source>
</reference>
<evidence type="ECO:0000313" key="2">
    <source>
        <dbReference type="Proteomes" id="UP001501444"/>
    </source>
</evidence>
<dbReference type="EMBL" id="BAAARV010000096">
    <property type="protein sequence ID" value="GAA2385174.1"/>
    <property type="molecule type" value="Genomic_DNA"/>
</dbReference>
<dbReference type="Proteomes" id="UP001501444">
    <property type="component" value="Unassembled WGS sequence"/>
</dbReference>
<name>A0ABP5UU42_9ACTN</name>
<sequence length="410" mass="44535">MRLIDARDPIALWQYAERYLGVGTRTYSPYAADLDIADAYHPQRGAATFEVPTFRVPPSAGVFRTAGHPSPLPALYTGGDGFLLPVHPNALDAPDLAGAGVLARLARGPSLTVVPSANARTVFVTAIGGRPVEPHFVKLHYPRRLSRFTRRLRRPVIELQLWVSDELLQAGTPVLPEVGGGWFGPHPTLDDGFADDQDAWGFLIRAARPAVAAPAWTVPLFALYGRDLHAPADPPLLEQLVDAFGEDPATFVATRVVAPMVRMWCATAAATGCPLETHGQNTLFAFDSRAKRTKVLYRDCAIYVDSALRAARGLPGGLPPANVIPRDVPLAADEVFSLTYDSFMGHHALSYIAALARTTWGIPEAVLHDAARAAFTTPALLPDTVFYYDNVLYDNGDWKLVDTGEPPSWR</sequence>
<accession>A0ABP5UU42</accession>
<organism evidence="1 2">
    <name type="scientific">Dactylosporangium salmoneum</name>
    <dbReference type="NCBI Taxonomy" id="53361"/>
    <lineage>
        <taxon>Bacteria</taxon>
        <taxon>Bacillati</taxon>
        <taxon>Actinomycetota</taxon>
        <taxon>Actinomycetes</taxon>
        <taxon>Micromonosporales</taxon>
        <taxon>Micromonosporaceae</taxon>
        <taxon>Dactylosporangium</taxon>
    </lineage>
</organism>
<dbReference type="Gene3D" id="1.10.510.40">
    <property type="match status" value="1"/>
</dbReference>
<gene>
    <name evidence="1" type="ORF">GCM10010170_095000</name>
</gene>